<dbReference type="Proteomes" id="UP001165524">
    <property type="component" value="Unassembled WGS sequence"/>
</dbReference>
<feature type="transmembrane region" description="Helical" evidence="1">
    <location>
        <begin position="51"/>
        <end position="71"/>
    </location>
</feature>
<dbReference type="InterPro" id="IPR050697">
    <property type="entry name" value="Adenylyl/Guanylyl_Cyclase_3/4"/>
</dbReference>
<comment type="caution">
    <text evidence="3">The sequence shown here is derived from an EMBL/GenBank/DDBJ whole genome shotgun (WGS) entry which is preliminary data.</text>
</comment>
<evidence type="ECO:0000313" key="4">
    <source>
        <dbReference type="Proteomes" id="UP001165524"/>
    </source>
</evidence>
<dbReference type="CDD" id="cd07302">
    <property type="entry name" value="CHD"/>
    <property type="match status" value="1"/>
</dbReference>
<dbReference type="EMBL" id="JALKII010000017">
    <property type="protein sequence ID" value="MCK0538846.1"/>
    <property type="molecule type" value="Genomic_DNA"/>
</dbReference>
<feature type="transmembrane region" description="Helical" evidence="1">
    <location>
        <begin position="26"/>
        <end position="45"/>
    </location>
</feature>
<dbReference type="PANTHER" id="PTHR43081">
    <property type="entry name" value="ADENYLATE CYCLASE, TERMINAL-DIFFERENTIATION SPECIFIC-RELATED"/>
    <property type="match status" value="1"/>
</dbReference>
<evidence type="ECO:0000256" key="1">
    <source>
        <dbReference type="SAM" id="Phobius"/>
    </source>
</evidence>
<dbReference type="InterPro" id="IPR007894">
    <property type="entry name" value="MASE2"/>
</dbReference>
<dbReference type="InterPro" id="IPR029787">
    <property type="entry name" value="Nucleotide_cyclase"/>
</dbReference>
<evidence type="ECO:0000259" key="2">
    <source>
        <dbReference type="PROSITE" id="PS50125"/>
    </source>
</evidence>
<dbReference type="PROSITE" id="PS50125">
    <property type="entry name" value="GUANYLATE_CYCLASE_2"/>
    <property type="match status" value="1"/>
</dbReference>
<proteinExistence type="predicted"/>
<evidence type="ECO:0000313" key="3">
    <source>
        <dbReference type="EMBL" id="MCK0538846.1"/>
    </source>
</evidence>
<feature type="domain" description="Guanylate cyclase" evidence="2">
    <location>
        <begin position="237"/>
        <end position="372"/>
    </location>
</feature>
<dbReference type="Pfam" id="PF00211">
    <property type="entry name" value="Guanylate_cyc"/>
    <property type="match status" value="1"/>
</dbReference>
<dbReference type="RefSeq" id="WP_246953862.1">
    <property type="nucleotide sequence ID" value="NZ_JALKII010000017.1"/>
</dbReference>
<gene>
    <name evidence="3" type="ORF">MU846_14125</name>
</gene>
<name>A0ABT0EAI6_9GAMM</name>
<dbReference type="SMART" id="SM00044">
    <property type="entry name" value="CYCc"/>
    <property type="match status" value="1"/>
</dbReference>
<reference evidence="3" key="1">
    <citation type="submission" date="2022-04" db="EMBL/GenBank/DDBJ databases">
        <title>Alcanivorax sp. CY1518 draft genome sequence.</title>
        <authorList>
            <person name="Zhao G."/>
            <person name="An M."/>
        </authorList>
    </citation>
    <scope>NUCLEOTIDE SEQUENCE</scope>
    <source>
        <strain evidence="3">CY1518</strain>
    </source>
</reference>
<organism evidence="3 4">
    <name type="scientific">Alcanivorax quisquiliarum</name>
    <dbReference type="NCBI Taxonomy" id="2933565"/>
    <lineage>
        <taxon>Bacteria</taxon>
        <taxon>Pseudomonadati</taxon>
        <taxon>Pseudomonadota</taxon>
        <taxon>Gammaproteobacteria</taxon>
        <taxon>Oceanospirillales</taxon>
        <taxon>Alcanivoracaceae</taxon>
        <taxon>Alcanivorax</taxon>
    </lineage>
</organism>
<keyword evidence="4" id="KW-1185">Reference proteome</keyword>
<feature type="transmembrane region" description="Helical" evidence="1">
    <location>
        <begin position="129"/>
        <end position="147"/>
    </location>
</feature>
<keyword evidence="1" id="KW-0812">Transmembrane</keyword>
<dbReference type="Pfam" id="PF05230">
    <property type="entry name" value="MASE2"/>
    <property type="match status" value="1"/>
</dbReference>
<protein>
    <submittedName>
        <fullName evidence="3">Adenylate/guanylate cyclase domain-containing protein</fullName>
    </submittedName>
</protein>
<dbReference type="SUPFAM" id="SSF55073">
    <property type="entry name" value="Nucleotide cyclase"/>
    <property type="match status" value="1"/>
</dbReference>
<feature type="transmembrane region" description="Helical" evidence="1">
    <location>
        <begin position="92"/>
        <end position="117"/>
    </location>
</feature>
<keyword evidence="1" id="KW-0472">Membrane</keyword>
<sequence>MTNTQGKSKKRRQGDSRSLARRQANYIRLLEFVVAAVVLTAGIQLHLFPELYLLMVALLLAYPLAAQALAIHMEKQGRRQQEASRVLVQLDGVLIGLTIASLHFALIPALALLIIVHANAVTSGGIRPWLLNILLTAAGCAAGWWIFDGHILAPEDTPLTLTLLSLFGLGCYVGASSWYALQQTHHVRLAQARVARQQKQAVELSRKLAKYLPPQVWGQLFSGKRDAKLETRRRKLTVFFSDIKGFSNISEDLPLDTLTRILNSYLSEMTRIALRYGGTIDKFIGDAVMVFFGDPVSKGAKEDAFNCVAMALEMQRQMKLLRQRWQREGITQKLEIRIGINSGYVTVGNFGAESRMDYTILGTDVNLASRLESAARPGRILISQATYELVRDRVICRNLGEIEVKGFNRPIPVYEVQDLNEHAAGRGGFVSVQAEGFGLHLDVRRIRNFDRDRILRALAKSARDLNQKSAVNISFEAEGFSLHVDSSRLRERDCAKAIEVMGQAAQRIQKHRII</sequence>
<accession>A0ABT0EAI6</accession>
<dbReference type="Gene3D" id="3.30.70.1230">
    <property type="entry name" value="Nucleotide cyclase"/>
    <property type="match status" value="1"/>
</dbReference>
<dbReference type="PANTHER" id="PTHR43081:SF18">
    <property type="entry name" value="BLL7624 PROTEIN"/>
    <property type="match status" value="1"/>
</dbReference>
<feature type="transmembrane region" description="Helical" evidence="1">
    <location>
        <begin position="159"/>
        <end position="181"/>
    </location>
</feature>
<dbReference type="InterPro" id="IPR001054">
    <property type="entry name" value="A/G_cyclase"/>
</dbReference>
<keyword evidence="1" id="KW-1133">Transmembrane helix</keyword>